<keyword evidence="3" id="KW-1185">Reference proteome</keyword>
<sequence length="556" mass="62068">MRFQDLPDDVLILLARLVLETSDKKEASFKANLPLLGVFRRWRQLVLPIVFREAYIYYGGSKVDMVASMRDLESGTEPEAARLSTNMGLIVSSRCAHVVRAVHIYVFYIVSPLVGLSATVQFMRAAAEKWERVDTLEVSINSGVWSHGHESGVDSYKNNAVIALTQVMPAVRQLGLSGANNIPVVRRIYGDIAALYSDQLWAIDVDHTIYMSQDYVFKQLRRATLRYSSWYSSLIPRINPAELVSLELLGWPSAHSWAAFSADGNGESADIEFPKLERLRASYRKTFMAEGVVSQVVGEGQGRLAFPRLRELDVDCSQSTCPLLARAVLPAQMDRLSIDMTPSVLVSAPEMIVPLTEHIRVCIGDECGRDGRARGSAALAVANRMLEGAPGMRTTELCIAEDSLDVRSGTISCVSLTRLEVCPEISAAIALELIRSLPSLTDLTLKNVPMDSTQDVPTPEPEDGRPARPFDTRIRTLSLGVYERVWNSTLSVSFVEYLLLRIRTLVRLSAPNVPEDPVVEFVGRHFRRYPHLADIELDLDPDYSPDQLRYDPRFWP</sequence>
<dbReference type="OrthoDB" id="2607904at2759"/>
<dbReference type="EMBL" id="JANBUL010000123">
    <property type="protein sequence ID" value="KAJ2780854.1"/>
    <property type="molecule type" value="Genomic_DNA"/>
</dbReference>
<feature type="region of interest" description="Disordered" evidence="1">
    <location>
        <begin position="449"/>
        <end position="469"/>
    </location>
</feature>
<name>A0A9W8H7M0_9FUNG</name>
<evidence type="ECO:0000256" key="1">
    <source>
        <dbReference type="SAM" id="MobiDB-lite"/>
    </source>
</evidence>
<comment type="caution">
    <text evidence="2">The sequence shown here is derived from an EMBL/GenBank/DDBJ whole genome shotgun (WGS) entry which is preliminary data.</text>
</comment>
<proteinExistence type="predicted"/>
<protein>
    <submittedName>
        <fullName evidence="2">Uncharacterized protein</fullName>
    </submittedName>
</protein>
<evidence type="ECO:0000313" key="2">
    <source>
        <dbReference type="EMBL" id="KAJ2780854.1"/>
    </source>
</evidence>
<dbReference type="AlphaFoldDB" id="A0A9W8H7M0"/>
<reference evidence="2" key="1">
    <citation type="submission" date="2022-07" db="EMBL/GenBank/DDBJ databases">
        <title>Phylogenomic reconstructions and comparative analyses of Kickxellomycotina fungi.</title>
        <authorList>
            <person name="Reynolds N.K."/>
            <person name="Stajich J.E."/>
            <person name="Barry K."/>
            <person name="Grigoriev I.V."/>
            <person name="Crous P."/>
            <person name="Smith M.E."/>
        </authorList>
    </citation>
    <scope>NUCLEOTIDE SEQUENCE</scope>
    <source>
        <strain evidence="2">NBRC 105414</strain>
    </source>
</reference>
<accession>A0A9W8H7M0</accession>
<gene>
    <name evidence="2" type="ORF">H4R18_003223</name>
</gene>
<evidence type="ECO:0000313" key="3">
    <source>
        <dbReference type="Proteomes" id="UP001140217"/>
    </source>
</evidence>
<dbReference type="Proteomes" id="UP001140217">
    <property type="component" value="Unassembled WGS sequence"/>
</dbReference>
<organism evidence="2 3">
    <name type="scientific">Coemansia javaensis</name>
    <dbReference type="NCBI Taxonomy" id="2761396"/>
    <lineage>
        <taxon>Eukaryota</taxon>
        <taxon>Fungi</taxon>
        <taxon>Fungi incertae sedis</taxon>
        <taxon>Zoopagomycota</taxon>
        <taxon>Kickxellomycotina</taxon>
        <taxon>Kickxellomycetes</taxon>
        <taxon>Kickxellales</taxon>
        <taxon>Kickxellaceae</taxon>
        <taxon>Coemansia</taxon>
    </lineage>
</organism>